<feature type="compositionally biased region" description="Low complexity" evidence="1">
    <location>
        <begin position="235"/>
        <end position="250"/>
    </location>
</feature>
<feature type="compositionally biased region" description="Polar residues" evidence="1">
    <location>
        <begin position="164"/>
        <end position="175"/>
    </location>
</feature>
<name>A0A0C9X3U6_9AGAR</name>
<feature type="compositionally biased region" description="Basic residues" evidence="1">
    <location>
        <begin position="290"/>
        <end position="303"/>
    </location>
</feature>
<evidence type="ECO:0000313" key="3">
    <source>
        <dbReference type="Proteomes" id="UP000054477"/>
    </source>
</evidence>
<reference evidence="2 3" key="1">
    <citation type="submission" date="2014-04" db="EMBL/GenBank/DDBJ databases">
        <authorList>
            <consortium name="DOE Joint Genome Institute"/>
            <person name="Kuo A."/>
            <person name="Kohler A."/>
            <person name="Nagy L.G."/>
            <person name="Floudas D."/>
            <person name="Copeland A."/>
            <person name="Barry K.W."/>
            <person name="Cichocki N."/>
            <person name="Veneault-Fourrey C."/>
            <person name="LaButti K."/>
            <person name="Lindquist E.A."/>
            <person name="Lipzen A."/>
            <person name="Lundell T."/>
            <person name="Morin E."/>
            <person name="Murat C."/>
            <person name="Sun H."/>
            <person name="Tunlid A."/>
            <person name="Henrissat B."/>
            <person name="Grigoriev I.V."/>
            <person name="Hibbett D.S."/>
            <person name="Martin F."/>
            <person name="Nordberg H.P."/>
            <person name="Cantor M.N."/>
            <person name="Hua S.X."/>
        </authorList>
    </citation>
    <scope>NUCLEOTIDE SEQUENCE [LARGE SCALE GENOMIC DNA]</scope>
    <source>
        <strain evidence="2 3">LaAM-08-1</strain>
    </source>
</reference>
<dbReference type="Proteomes" id="UP000054477">
    <property type="component" value="Unassembled WGS sequence"/>
</dbReference>
<keyword evidence="3" id="KW-1185">Reference proteome</keyword>
<dbReference type="OrthoDB" id="19482at2759"/>
<organism evidence="2 3">
    <name type="scientific">Laccaria amethystina LaAM-08-1</name>
    <dbReference type="NCBI Taxonomy" id="1095629"/>
    <lineage>
        <taxon>Eukaryota</taxon>
        <taxon>Fungi</taxon>
        <taxon>Dikarya</taxon>
        <taxon>Basidiomycota</taxon>
        <taxon>Agaricomycotina</taxon>
        <taxon>Agaricomycetes</taxon>
        <taxon>Agaricomycetidae</taxon>
        <taxon>Agaricales</taxon>
        <taxon>Agaricineae</taxon>
        <taxon>Hydnangiaceae</taxon>
        <taxon>Laccaria</taxon>
    </lineage>
</organism>
<dbReference type="AlphaFoldDB" id="A0A0C9X3U6"/>
<dbReference type="STRING" id="1095629.A0A0C9X3U6"/>
<sequence length="620" mass="71108">MTTSELSDALNPYASQRSRPIPEYLTPTIQYPTHLQSPIQSYSSQQHPFHNAVQPAQSFVPHRSELELAVSEPVIIPPQPPQPFSSRSGPGEGGHAIQELFRMVSSTREAQEIERKRRLAWEQEQEAKYAQRQAQTERELFDMRQEMELLRSNIKDLRNFQRSGVLTSHSTSPVSSEHRSHQPVSPVSPVLQTATHPSQVFVQGSSSDPLSAQPSYYHAHQLETTQDRHPQEFVPPSQSITPTPSPQLTLVEASRPFPENPTSHRKSRKRQNSELSSSTDSSSSESSRRSQSRPQKRVSHHDKRCLTINHAMRAHFLRLMQLETDKDLPDSHTEGVVLGDSEPVRFVWDKTTKQSVHNARTKTRIIADIKDERRRYKHVSTKDFNKKTLESAFEQCFTTFRQKFKTQRDTLAALNQKNREDAKARKSRHASRRKVKLNNRAEARMKIPTLEHVTFDGALQMECMSSEESDVEQDPSRTPSLLLRTHGYAWRSTRLLRFYHILDEEEQKDKSSKPKRGVGKKERFVGPPKEAFHLPPKGVATWMISRRWIHSAQVKHPDLHEVLKNLVIDPEGFDWNRFDLLGHESEVEGDTQTFGSHVHNLAMHQQLYTSSSSSLNFALA</sequence>
<feature type="region of interest" description="Disordered" evidence="1">
    <location>
        <begin position="164"/>
        <end position="190"/>
    </location>
</feature>
<evidence type="ECO:0000256" key="1">
    <source>
        <dbReference type="SAM" id="MobiDB-lite"/>
    </source>
</evidence>
<evidence type="ECO:0000313" key="2">
    <source>
        <dbReference type="EMBL" id="KIK06820.1"/>
    </source>
</evidence>
<gene>
    <name evidence="2" type="ORF">K443DRAFT_674106</name>
</gene>
<feature type="region of interest" description="Disordered" evidence="1">
    <location>
        <begin position="415"/>
        <end position="434"/>
    </location>
</feature>
<proteinExistence type="predicted"/>
<feature type="compositionally biased region" description="Low complexity" evidence="1">
    <location>
        <begin position="273"/>
        <end position="285"/>
    </location>
</feature>
<feature type="compositionally biased region" description="Basic residues" evidence="1">
    <location>
        <begin position="425"/>
        <end position="434"/>
    </location>
</feature>
<protein>
    <submittedName>
        <fullName evidence="2">Uncharacterized protein</fullName>
    </submittedName>
</protein>
<feature type="region of interest" description="Disordered" evidence="1">
    <location>
        <begin position="1"/>
        <end position="21"/>
    </location>
</feature>
<feature type="region of interest" description="Disordered" evidence="1">
    <location>
        <begin position="224"/>
        <end position="305"/>
    </location>
</feature>
<accession>A0A0C9X3U6</accession>
<dbReference type="EMBL" id="KN838551">
    <property type="protein sequence ID" value="KIK06820.1"/>
    <property type="molecule type" value="Genomic_DNA"/>
</dbReference>
<reference evidence="3" key="2">
    <citation type="submission" date="2015-01" db="EMBL/GenBank/DDBJ databases">
        <title>Evolutionary Origins and Diversification of the Mycorrhizal Mutualists.</title>
        <authorList>
            <consortium name="DOE Joint Genome Institute"/>
            <consortium name="Mycorrhizal Genomics Consortium"/>
            <person name="Kohler A."/>
            <person name="Kuo A."/>
            <person name="Nagy L.G."/>
            <person name="Floudas D."/>
            <person name="Copeland A."/>
            <person name="Barry K.W."/>
            <person name="Cichocki N."/>
            <person name="Veneault-Fourrey C."/>
            <person name="LaButti K."/>
            <person name="Lindquist E.A."/>
            <person name="Lipzen A."/>
            <person name="Lundell T."/>
            <person name="Morin E."/>
            <person name="Murat C."/>
            <person name="Riley R."/>
            <person name="Ohm R."/>
            <person name="Sun H."/>
            <person name="Tunlid A."/>
            <person name="Henrissat B."/>
            <person name="Grigoriev I.V."/>
            <person name="Hibbett D.S."/>
            <person name="Martin F."/>
        </authorList>
    </citation>
    <scope>NUCLEOTIDE SEQUENCE [LARGE SCALE GENOMIC DNA]</scope>
    <source>
        <strain evidence="3">LaAM-08-1</strain>
    </source>
</reference>
<dbReference type="HOGENOM" id="CLU_032495_0_0_1"/>
<feature type="region of interest" description="Disordered" evidence="1">
    <location>
        <begin position="506"/>
        <end position="529"/>
    </location>
</feature>